<dbReference type="EMBL" id="NBWU01000001">
    <property type="protein sequence ID" value="PCE66059.1"/>
    <property type="molecule type" value="Genomic_DNA"/>
</dbReference>
<dbReference type="InterPro" id="IPR023353">
    <property type="entry name" value="LemA-like_dom_sf"/>
</dbReference>
<evidence type="ECO:0000313" key="6">
    <source>
        <dbReference type="EMBL" id="PCE66059.1"/>
    </source>
</evidence>
<dbReference type="SUPFAM" id="SSF140478">
    <property type="entry name" value="LemA-like"/>
    <property type="match status" value="1"/>
</dbReference>
<dbReference type="GO" id="GO:0016020">
    <property type="term" value="C:membrane"/>
    <property type="evidence" value="ECO:0007669"/>
    <property type="project" value="UniProtKB-SubCell"/>
</dbReference>
<proteinExistence type="inferred from homology"/>
<dbReference type="PANTHER" id="PTHR34478:SF1">
    <property type="entry name" value="PROTEIN LEMA"/>
    <property type="match status" value="1"/>
</dbReference>
<evidence type="ECO:0008006" key="8">
    <source>
        <dbReference type="Google" id="ProtNLM"/>
    </source>
</evidence>
<dbReference type="OrthoDB" id="9804152at2"/>
<comment type="subcellular location">
    <subcellularLocation>
        <location evidence="1">Membrane</location>
        <topology evidence="1">Single-pass membrane protein</topology>
    </subcellularLocation>
</comment>
<sequence length="188" mass="21156">MTYFISAISVLVVFIGIAAIVINNRIIDQKNRVAQAFGSIEVYLKKRFDLIPNLVAMLNKYMAHEKEVLLKATELRTQVANAQGQQEKIEASNALTQLMGGLHVNVENYPELKADKQFGVLQYQLADIEDQISAARRAFNASVTQYNNTIQMFPANIIAGIRKDGKEKLLEIPKADQKEIDIHQLLNQ</sequence>
<evidence type="ECO:0000313" key="7">
    <source>
        <dbReference type="Proteomes" id="UP000219559"/>
    </source>
</evidence>
<dbReference type="PANTHER" id="PTHR34478">
    <property type="entry name" value="PROTEIN LEMA"/>
    <property type="match status" value="1"/>
</dbReference>
<protein>
    <recommendedName>
        <fullName evidence="8">LemA family protein</fullName>
    </recommendedName>
</protein>
<evidence type="ECO:0000256" key="1">
    <source>
        <dbReference type="ARBA" id="ARBA00004167"/>
    </source>
</evidence>
<reference evidence="6 7" key="1">
    <citation type="submission" date="2017-04" db="EMBL/GenBank/DDBJ databases">
        <title>A new member of the family Flavobacteriaceae isolated from ascidians.</title>
        <authorList>
            <person name="Chen L."/>
        </authorList>
    </citation>
    <scope>NUCLEOTIDE SEQUENCE [LARGE SCALE GENOMIC DNA]</scope>
    <source>
        <strain evidence="6 7">HQA918</strain>
    </source>
</reference>
<gene>
    <name evidence="6" type="ORF">B7P33_01795</name>
</gene>
<keyword evidence="7" id="KW-1185">Reference proteome</keyword>
<keyword evidence="3" id="KW-0812">Transmembrane</keyword>
<dbReference type="Pfam" id="PF04011">
    <property type="entry name" value="LemA"/>
    <property type="match status" value="1"/>
</dbReference>
<evidence type="ECO:0000256" key="2">
    <source>
        <dbReference type="ARBA" id="ARBA00008854"/>
    </source>
</evidence>
<keyword evidence="5" id="KW-0472">Membrane</keyword>
<keyword evidence="4" id="KW-1133">Transmembrane helix</keyword>
<dbReference type="Proteomes" id="UP000219559">
    <property type="component" value="Unassembled WGS sequence"/>
</dbReference>
<evidence type="ECO:0000256" key="3">
    <source>
        <dbReference type="ARBA" id="ARBA00022692"/>
    </source>
</evidence>
<dbReference type="InterPro" id="IPR007156">
    <property type="entry name" value="MamQ_LemA"/>
</dbReference>
<organism evidence="6 7">
    <name type="scientific">Sediminicola luteus</name>
    <dbReference type="NCBI Taxonomy" id="319238"/>
    <lineage>
        <taxon>Bacteria</taxon>
        <taxon>Pseudomonadati</taxon>
        <taxon>Bacteroidota</taxon>
        <taxon>Flavobacteriia</taxon>
        <taxon>Flavobacteriales</taxon>
        <taxon>Flavobacteriaceae</taxon>
        <taxon>Sediminicola</taxon>
    </lineage>
</organism>
<dbReference type="RefSeq" id="WP_097441583.1">
    <property type="nucleotide sequence ID" value="NZ_NBWU01000001.1"/>
</dbReference>
<dbReference type="Gene3D" id="1.20.1440.20">
    <property type="entry name" value="LemA-like domain"/>
    <property type="match status" value="1"/>
</dbReference>
<name>A0A2A4GAS3_9FLAO</name>
<accession>A0A2A4GAS3</accession>
<dbReference type="AlphaFoldDB" id="A0A2A4GAS3"/>
<evidence type="ECO:0000256" key="5">
    <source>
        <dbReference type="ARBA" id="ARBA00023136"/>
    </source>
</evidence>
<comment type="caution">
    <text evidence="6">The sequence shown here is derived from an EMBL/GenBank/DDBJ whole genome shotgun (WGS) entry which is preliminary data.</text>
</comment>
<evidence type="ECO:0000256" key="4">
    <source>
        <dbReference type="ARBA" id="ARBA00022989"/>
    </source>
</evidence>
<comment type="similarity">
    <text evidence="2">Belongs to the LemA family.</text>
</comment>